<gene>
    <name evidence="9" type="ORF">SAMN02745117_02274</name>
</gene>
<keyword evidence="7 8" id="KW-0472">Membrane</keyword>
<keyword evidence="5 8" id="KW-0812">Transmembrane</keyword>
<keyword evidence="3" id="KW-0813">Transport</keyword>
<dbReference type="STRING" id="1122156.SAMN02745117_02274"/>
<feature type="transmembrane region" description="Helical" evidence="8">
    <location>
        <begin position="136"/>
        <end position="164"/>
    </location>
</feature>
<dbReference type="PANTHER" id="PTHR30269:SF0">
    <property type="entry name" value="MEMBRANE TRANSPORTER PROTEIN YFCA-RELATED"/>
    <property type="match status" value="1"/>
</dbReference>
<dbReference type="AlphaFoldDB" id="A0A1M5CZS4"/>
<comment type="subcellular location">
    <subcellularLocation>
        <location evidence="1 8">Cell membrane</location>
        <topology evidence="1 8">Multi-pass membrane protein</topology>
    </subcellularLocation>
</comment>
<name>A0A1M5CZS4_9BURK</name>
<accession>A0A1M5CZS4</accession>
<reference evidence="9 10" key="1">
    <citation type="submission" date="2016-11" db="EMBL/GenBank/DDBJ databases">
        <authorList>
            <person name="Jaros S."/>
            <person name="Januszkiewicz K."/>
            <person name="Wedrychowicz H."/>
        </authorList>
    </citation>
    <scope>NUCLEOTIDE SEQUENCE [LARGE SCALE GENOMIC DNA]</scope>
    <source>
        <strain evidence="9 10">DSM 16112</strain>
    </source>
</reference>
<keyword evidence="10" id="KW-1185">Reference proteome</keyword>
<protein>
    <recommendedName>
        <fullName evidence="8">Probable membrane transporter protein</fullName>
    </recommendedName>
</protein>
<dbReference type="PANTHER" id="PTHR30269">
    <property type="entry name" value="TRANSMEMBRANE PROTEIN YFCA"/>
    <property type="match status" value="1"/>
</dbReference>
<feature type="transmembrane region" description="Helical" evidence="8">
    <location>
        <begin position="200"/>
        <end position="223"/>
    </location>
</feature>
<dbReference type="InterPro" id="IPR002781">
    <property type="entry name" value="TM_pro_TauE-like"/>
</dbReference>
<comment type="similarity">
    <text evidence="2 8">Belongs to the 4-toluene sulfonate uptake permease (TSUP) (TC 2.A.102) family.</text>
</comment>
<sequence length="252" mass="27236">MEWLIVSLASLFAGFVDAIVGGGGLILVPVLFAVYPTAAPAALFGTNKSGAVWGTAFSAWRYARRIEFRWAVILPAVLAAFGGSLLGSWAVTVASADFLRKLLPFVLLAVLCYTLWKKDLGQTAHPLQSRRREQVLAMCIGALIGFYDGFFGPGTGSFFVFALVRLLGYDFLNASAHAKLLNIATNVASVALLGMKGYVWWHLTVPLAVANILGSLLGTWMALRYGAGFVRWIFVAVVSVLIARSAWDAFLR</sequence>
<organism evidence="9 10">
    <name type="scientific">Lampropedia hyalina DSM 16112</name>
    <dbReference type="NCBI Taxonomy" id="1122156"/>
    <lineage>
        <taxon>Bacteria</taxon>
        <taxon>Pseudomonadati</taxon>
        <taxon>Pseudomonadota</taxon>
        <taxon>Betaproteobacteria</taxon>
        <taxon>Burkholderiales</taxon>
        <taxon>Comamonadaceae</taxon>
        <taxon>Lampropedia</taxon>
    </lineage>
</organism>
<dbReference type="RefSeq" id="WP_073356797.1">
    <property type="nucleotide sequence ID" value="NZ_FQUZ01000030.1"/>
</dbReference>
<dbReference type="Proteomes" id="UP000184327">
    <property type="component" value="Unassembled WGS sequence"/>
</dbReference>
<evidence type="ECO:0000313" key="9">
    <source>
        <dbReference type="EMBL" id="SHF60180.1"/>
    </source>
</evidence>
<dbReference type="InterPro" id="IPR052017">
    <property type="entry name" value="TSUP"/>
</dbReference>
<evidence type="ECO:0000256" key="5">
    <source>
        <dbReference type="ARBA" id="ARBA00022692"/>
    </source>
</evidence>
<feature type="transmembrane region" description="Helical" evidence="8">
    <location>
        <begin position="68"/>
        <end position="92"/>
    </location>
</feature>
<evidence type="ECO:0000256" key="3">
    <source>
        <dbReference type="ARBA" id="ARBA00022448"/>
    </source>
</evidence>
<dbReference type="Pfam" id="PF01925">
    <property type="entry name" value="TauE"/>
    <property type="match status" value="1"/>
</dbReference>
<evidence type="ECO:0000256" key="6">
    <source>
        <dbReference type="ARBA" id="ARBA00022989"/>
    </source>
</evidence>
<feature type="transmembrane region" description="Helical" evidence="8">
    <location>
        <begin position="229"/>
        <end position="247"/>
    </location>
</feature>
<keyword evidence="6 8" id="KW-1133">Transmembrane helix</keyword>
<evidence type="ECO:0000256" key="7">
    <source>
        <dbReference type="ARBA" id="ARBA00023136"/>
    </source>
</evidence>
<evidence type="ECO:0000256" key="8">
    <source>
        <dbReference type="RuleBase" id="RU363041"/>
    </source>
</evidence>
<dbReference type="OrthoDB" id="554695at2"/>
<keyword evidence="4 8" id="KW-1003">Cell membrane</keyword>
<feature type="transmembrane region" description="Helical" evidence="8">
    <location>
        <begin position="98"/>
        <end position="116"/>
    </location>
</feature>
<evidence type="ECO:0000256" key="2">
    <source>
        <dbReference type="ARBA" id="ARBA00009142"/>
    </source>
</evidence>
<evidence type="ECO:0000256" key="4">
    <source>
        <dbReference type="ARBA" id="ARBA00022475"/>
    </source>
</evidence>
<proteinExistence type="inferred from homology"/>
<evidence type="ECO:0000256" key="1">
    <source>
        <dbReference type="ARBA" id="ARBA00004651"/>
    </source>
</evidence>
<dbReference type="EMBL" id="FQUZ01000030">
    <property type="protein sequence ID" value="SHF60180.1"/>
    <property type="molecule type" value="Genomic_DNA"/>
</dbReference>
<evidence type="ECO:0000313" key="10">
    <source>
        <dbReference type="Proteomes" id="UP000184327"/>
    </source>
</evidence>
<dbReference type="GO" id="GO:0005886">
    <property type="term" value="C:plasma membrane"/>
    <property type="evidence" value="ECO:0007669"/>
    <property type="project" value="UniProtKB-SubCell"/>
</dbReference>